<comment type="caution">
    <text evidence="2">The sequence shown here is derived from an EMBL/GenBank/DDBJ whole genome shotgun (WGS) entry which is preliminary data.</text>
</comment>
<organism evidence="2 3">
    <name type="scientific">Tuber borchii</name>
    <name type="common">White truffle</name>
    <dbReference type="NCBI Taxonomy" id="42251"/>
    <lineage>
        <taxon>Eukaryota</taxon>
        <taxon>Fungi</taxon>
        <taxon>Dikarya</taxon>
        <taxon>Ascomycota</taxon>
        <taxon>Pezizomycotina</taxon>
        <taxon>Pezizomycetes</taxon>
        <taxon>Pezizales</taxon>
        <taxon>Tuberaceae</taxon>
        <taxon>Tuber</taxon>
    </lineage>
</organism>
<gene>
    <name evidence="2" type="ORF">B9Z19DRAFT_1090353</name>
</gene>
<sequence>MLLEALCLLLDLRIACWCWYTACYDSINSYSRGIEGFEITRDAVTFVKWTALEDVWDGELALAFLPADWNICCGFLCGRKLRRIFFLLYLVL</sequence>
<keyword evidence="3" id="KW-1185">Reference proteome</keyword>
<feature type="signal peptide" evidence="1">
    <location>
        <begin position="1"/>
        <end position="18"/>
    </location>
</feature>
<evidence type="ECO:0000256" key="1">
    <source>
        <dbReference type="SAM" id="SignalP"/>
    </source>
</evidence>
<proteinExistence type="predicted"/>
<accession>A0A2T6ZJ05</accession>
<protein>
    <recommendedName>
        <fullName evidence="4">Secreted protein</fullName>
    </recommendedName>
</protein>
<keyword evidence="1" id="KW-0732">Signal</keyword>
<dbReference type="Proteomes" id="UP000244722">
    <property type="component" value="Unassembled WGS sequence"/>
</dbReference>
<dbReference type="AlphaFoldDB" id="A0A2T6ZJ05"/>
<feature type="chain" id="PRO_5015643606" description="Secreted protein" evidence="1">
    <location>
        <begin position="19"/>
        <end position="92"/>
    </location>
</feature>
<evidence type="ECO:0008006" key="4">
    <source>
        <dbReference type="Google" id="ProtNLM"/>
    </source>
</evidence>
<name>A0A2T6ZJ05_TUBBO</name>
<dbReference type="EMBL" id="NESQ01000230">
    <property type="protein sequence ID" value="PUU75463.1"/>
    <property type="molecule type" value="Genomic_DNA"/>
</dbReference>
<evidence type="ECO:0000313" key="2">
    <source>
        <dbReference type="EMBL" id="PUU75463.1"/>
    </source>
</evidence>
<evidence type="ECO:0000313" key="3">
    <source>
        <dbReference type="Proteomes" id="UP000244722"/>
    </source>
</evidence>
<reference evidence="2 3" key="1">
    <citation type="submission" date="2017-04" db="EMBL/GenBank/DDBJ databases">
        <title>Draft genome sequence of Tuber borchii Vittad., a whitish edible truffle.</title>
        <authorList>
            <consortium name="DOE Joint Genome Institute"/>
            <person name="Murat C."/>
            <person name="Kuo A."/>
            <person name="Barry K.W."/>
            <person name="Clum A."/>
            <person name="Dockter R.B."/>
            <person name="Fauchery L."/>
            <person name="Iotti M."/>
            <person name="Kohler A."/>
            <person name="Labutti K."/>
            <person name="Lindquist E.A."/>
            <person name="Lipzen A."/>
            <person name="Ohm R.A."/>
            <person name="Wang M."/>
            <person name="Grigoriev I.V."/>
            <person name="Zambonelli A."/>
            <person name="Martin F.M."/>
        </authorList>
    </citation>
    <scope>NUCLEOTIDE SEQUENCE [LARGE SCALE GENOMIC DNA]</scope>
    <source>
        <strain evidence="2 3">Tbo3840</strain>
    </source>
</reference>